<organism evidence="1 2">
    <name type="scientific">Bailinhaonella thermotolerans</name>
    <dbReference type="NCBI Taxonomy" id="1070861"/>
    <lineage>
        <taxon>Bacteria</taxon>
        <taxon>Bacillati</taxon>
        <taxon>Actinomycetota</taxon>
        <taxon>Actinomycetes</taxon>
        <taxon>Streptosporangiales</taxon>
        <taxon>Streptosporangiaceae</taxon>
        <taxon>Bailinhaonella</taxon>
    </lineage>
</organism>
<sequence>MVTAEEAADLEERGEVVVAASLREIAEAARAGRAVLVTPADLAAGDDGDEPDAAAETAAASLCAWAGATYFRTNRPAEVQQALDMTASIRGDRPPALTRRALA</sequence>
<evidence type="ECO:0000313" key="2">
    <source>
        <dbReference type="Proteomes" id="UP000265768"/>
    </source>
</evidence>
<comment type="caution">
    <text evidence="1">The sequence shown here is derived from an EMBL/GenBank/DDBJ whole genome shotgun (WGS) entry which is preliminary data.</text>
</comment>
<protein>
    <submittedName>
        <fullName evidence="1">Uncharacterized protein</fullName>
    </submittedName>
</protein>
<name>A0A3A4AV14_9ACTN</name>
<reference evidence="1 2" key="1">
    <citation type="submission" date="2018-09" db="EMBL/GenBank/DDBJ databases">
        <title>YIM 75507 draft genome.</title>
        <authorList>
            <person name="Tang S."/>
            <person name="Feng Y."/>
        </authorList>
    </citation>
    <scope>NUCLEOTIDE SEQUENCE [LARGE SCALE GENOMIC DNA]</scope>
    <source>
        <strain evidence="1 2">YIM 75507</strain>
    </source>
</reference>
<dbReference type="Proteomes" id="UP000265768">
    <property type="component" value="Unassembled WGS sequence"/>
</dbReference>
<proteinExistence type="predicted"/>
<dbReference type="AlphaFoldDB" id="A0A3A4AV14"/>
<gene>
    <name evidence="1" type="ORF">D5H75_11705</name>
</gene>
<dbReference type="EMBL" id="QZEY01000003">
    <property type="protein sequence ID" value="RJL33445.1"/>
    <property type="molecule type" value="Genomic_DNA"/>
</dbReference>
<evidence type="ECO:0000313" key="1">
    <source>
        <dbReference type="EMBL" id="RJL33445.1"/>
    </source>
</evidence>
<keyword evidence="2" id="KW-1185">Reference proteome</keyword>
<accession>A0A3A4AV14</accession>